<gene>
    <name evidence="1" type="ORF">QAD02_021712</name>
</gene>
<organism evidence="1 2">
    <name type="scientific">Eretmocerus hayati</name>
    <dbReference type="NCBI Taxonomy" id="131215"/>
    <lineage>
        <taxon>Eukaryota</taxon>
        <taxon>Metazoa</taxon>
        <taxon>Ecdysozoa</taxon>
        <taxon>Arthropoda</taxon>
        <taxon>Hexapoda</taxon>
        <taxon>Insecta</taxon>
        <taxon>Pterygota</taxon>
        <taxon>Neoptera</taxon>
        <taxon>Endopterygota</taxon>
        <taxon>Hymenoptera</taxon>
        <taxon>Apocrita</taxon>
        <taxon>Proctotrupomorpha</taxon>
        <taxon>Chalcidoidea</taxon>
        <taxon>Aphelinidae</taxon>
        <taxon>Aphelininae</taxon>
        <taxon>Eretmocerus</taxon>
    </lineage>
</organism>
<evidence type="ECO:0000313" key="2">
    <source>
        <dbReference type="Proteomes" id="UP001239111"/>
    </source>
</evidence>
<dbReference type="EMBL" id="CM056741">
    <property type="protein sequence ID" value="KAJ8685919.1"/>
    <property type="molecule type" value="Genomic_DNA"/>
</dbReference>
<proteinExistence type="predicted"/>
<accession>A0ACC2PRI1</accession>
<protein>
    <submittedName>
        <fullName evidence="1">Uncharacterized protein</fullName>
    </submittedName>
</protein>
<sequence length="197" mass="21933">MNGYATLIGYCTQTILDYTTRNRKCKGSPKENHDCRHNFDGSAKAMEADAGVQLVLQSEILKKTSLEVGVLIGDEDSSTMASIHTVDPDLKIFKLADKNHQVKNLGKDLYELAKIHKELGGKGVIDHVKKCFSYAVAQNKGKTKNLAITLRSIPHHLFGNHEACANWCQTDDSVVHMVNLSDKILYEKLCSNFERLA</sequence>
<evidence type="ECO:0000313" key="1">
    <source>
        <dbReference type="EMBL" id="KAJ8685919.1"/>
    </source>
</evidence>
<comment type="caution">
    <text evidence="1">The sequence shown here is derived from an EMBL/GenBank/DDBJ whole genome shotgun (WGS) entry which is preliminary data.</text>
</comment>
<reference evidence="1" key="1">
    <citation type="submission" date="2023-04" db="EMBL/GenBank/DDBJ databases">
        <title>A chromosome-level genome assembly of the parasitoid wasp Eretmocerus hayati.</title>
        <authorList>
            <person name="Zhong Y."/>
            <person name="Liu S."/>
            <person name="Liu Y."/>
        </authorList>
    </citation>
    <scope>NUCLEOTIDE SEQUENCE</scope>
    <source>
        <strain evidence="1">ZJU_SS_LIU_2023</strain>
    </source>
</reference>
<dbReference type="Proteomes" id="UP001239111">
    <property type="component" value="Chromosome 1"/>
</dbReference>
<name>A0ACC2PRI1_9HYME</name>
<keyword evidence="2" id="KW-1185">Reference proteome</keyword>